<proteinExistence type="predicted"/>
<reference evidence="2" key="4">
    <citation type="journal article" date="2015" name="G3 (Bethesda)">
        <title>Genome sequences of three phytopathogenic species of the Magnaporthaceae family of fungi.</title>
        <authorList>
            <person name="Okagaki L.H."/>
            <person name="Nunes C.C."/>
            <person name="Sailsbery J."/>
            <person name="Clay B."/>
            <person name="Brown D."/>
            <person name="John T."/>
            <person name="Oh Y."/>
            <person name="Young N."/>
            <person name="Fitzgerald M."/>
            <person name="Haas B.J."/>
            <person name="Zeng Q."/>
            <person name="Young S."/>
            <person name="Adiconis X."/>
            <person name="Fan L."/>
            <person name="Levin J.Z."/>
            <person name="Mitchell T.K."/>
            <person name="Okubara P.A."/>
            <person name="Farman M.L."/>
            <person name="Kohn L.M."/>
            <person name="Birren B."/>
            <person name="Ma L.-J."/>
            <person name="Dean R.A."/>
        </authorList>
    </citation>
    <scope>NUCLEOTIDE SEQUENCE</scope>
    <source>
        <strain evidence="2">ATCC 64411 / 73-15</strain>
    </source>
</reference>
<keyword evidence="3" id="KW-1185">Reference proteome</keyword>
<dbReference type="AlphaFoldDB" id="A0A0C4DR33"/>
<evidence type="ECO:0000313" key="2">
    <source>
        <dbReference type="EnsemblFungi" id="MAPG_02334T0"/>
    </source>
</evidence>
<reference evidence="1" key="1">
    <citation type="submission" date="2010-05" db="EMBL/GenBank/DDBJ databases">
        <title>The Genome Sequence of Magnaporthe poae strain ATCC 64411.</title>
        <authorList>
            <consortium name="The Broad Institute Genome Sequencing Platform"/>
            <consortium name="Broad Institute Genome Sequencing Center for Infectious Disease"/>
            <person name="Ma L.-J."/>
            <person name="Dead R."/>
            <person name="Young S."/>
            <person name="Zeng Q."/>
            <person name="Koehrsen M."/>
            <person name="Alvarado L."/>
            <person name="Berlin A."/>
            <person name="Chapman S.B."/>
            <person name="Chen Z."/>
            <person name="Freedman E."/>
            <person name="Gellesch M."/>
            <person name="Goldberg J."/>
            <person name="Griggs A."/>
            <person name="Gujja S."/>
            <person name="Heilman E.R."/>
            <person name="Heiman D."/>
            <person name="Hepburn T."/>
            <person name="Howarth C."/>
            <person name="Jen D."/>
            <person name="Larson L."/>
            <person name="Mehta T."/>
            <person name="Neiman D."/>
            <person name="Pearson M."/>
            <person name="Roberts A."/>
            <person name="Saif S."/>
            <person name="Shea T."/>
            <person name="Shenoy N."/>
            <person name="Sisk P."/>
            <person name="Stolte C."/>
            <person name="Sykes S."/>
            <person name="Walk T."/>
            <person name="White J."/>
            <person name="Yandava C."/>
            <person name="Haas B."/>
            <person name="Nusbaum C."/>
            <person name="Birren B."/>
        </authorList>
    </citation>
    <scope>NUCLEOTIDE SEQUENCE</scope>
    <source>
        <strain evidence="1">ATCC 64411</strain>
    </source>
</reference>
<gene>
    <name evidence="1" type="ORF">MAPG_02334</name>
</gene>
<reference evidence="3" key="2">
    <citation type="submission" date="2010-05" db="EMBL/GenBank/DDBJ databases">
        <title>The genome sequence of Magnaporthe poae strain ATCC 64411.</title>
        <authorList>
            <person name="Ma L.-J."/>
            <person name="Dead R."/>
            <person name="Young S."/>
            <person name="Zeng Q."/>
            <person name="Koehrsen M."/>
            <person name="Alvarado L."/>
            <person name="Berlin A."/>
            <person name="Chapman S.B."/>
            <person name="Chen Z."/>
            <person name="Freedman E."/>
            <person name="Gellesch M."/>
            <person name="Goldberg J."/>
            <person name="Griggs A."/>
            <person name="Gujja S."/>
            <person name="Heilman E.R."/>
            <person name="Heiman D."/>
            <person name="Hepburn T."/>
            <person name="Howarth C."/>
            <person name="Jen D."/>
            <person name="Larson L."/>
            <person name="Mehta T."/>
            <person name="Neiman D."/>
            <person name="Pearson M."/>
            <person name="Roberts A."/>
            <person name="Saif S."/>
            <person name="Shea T."/>
            <person name="Shenoy N."/>
            <person name="Sisk P."/>
            <person name="Stolte C."/>
            <person name="Sykes S."/>
            <person name="Walk T."/>
            <person name="White J."/>
            <person name="Yandava C."/>
            <person name="Haas B."/>
            <person name="Nusbaum C."/>
            <person name="Birren B."/>
        </authorList>
    </citation>
    <scope>NUCLEOTIDE SEQUENCE [LARGE SCALE GENOMIC DNA]</scope>
    <source>
        <strain evidence="3">ATCC 64411 / 73-15</strain>
    </source>
</reference>
<name>A0A0C4DR33_MAGP6</name>
<dbReference type="EMBL" id="GL876967">
    <property type="protein sequence ID" value="KLU83270.1"/>
    <property type="molecule type" value="Genomic_DNA"/>
</dbReference>
<organism evidence="2 3">
    <name type="scientific">Magnaporthiopsis poae (strain ATCC 64411 / 73-15)</name>
    <name type="common">Kentucky bluegrass fungus</name>
    <name type="synonym">Magnaporthe poae</name>
    <dbReference type="NCBI Taxonomy" id="644358"/>
    <lineage>
        <taxon>Eukaryota</taxon>
        <taxon>Fungi</taxon>
        <taxon>Dikarya</taxon>
        <taxon>Ascomycota</taxon>
        <taxon>Pezizomycotina</taxon>
        <taxon>Sordariomycetes</taxon>
        <taxon>Sordariomycetidae</taxon>
        <taxon>Magnaporthales</taxon>
        <taxon>Magnaporthaceae</taxon>
        <taxon>Magnaporthiopsis</taxon>
    </lineage>
</organism>
<reference evidence="2" key="5">
    <citation type="submission" date="2015-06" db="UniProtKB">
        <authorList>
            <consortium name="EnsemblFungi"/>
        </authorList>
    </citation>
    <scope>IDENTIFICATION</scope>
    <source>
        <strain evidence="2">ATCC 64411</strain>
    </source>
</reference>
<protein>
    <submittedName>
        <fullName evidence="1 2">Uncharacterized protein</fullName>
    </submittedName>
</protein>
<dbReference type="VEuPathDB" id="FungiDB:MAPG_02334"/>
<evidence type="ECO:0000313" key="1">
    <source>
        <dbReference type="EMBL" id="KLU83270.1"/>
    </source>
</evidence>
<reference evidence="1" key="3">
    <citation type="submission" date="2011-03" db="EMBL/GenBank/DDBJ databases">
        <title>Annotation of Magnaporthe poae ATCC 64411.</title>
        <authorList>
            <person name="Ma L.-J."/>
            <person name="Dead R."/>
            <person name="Young S.K."/>
            <person name="Zeng Q."/>
            <person name="Gargeya S."/>
            <person name="Fitzgerald M."/>
            <person name="Haas B."/>
            <person name="Abouelleil A."/>
            <person name="Alvarado L."/>
            <person name="Arachchi H.M."/>
            <person name="Berlin A."/>
            <person name="Brown A."/>
            <person name="Chapman S.B."/>
            <person name="Chen Z."/>
            <person name="Dunbar C."/>
            <person name="Freedman E."/>
            <person name="Gearin G."/>
            <person name="Gellesch M."/>
            <person name="Goldberg J."/>
            <person name="Griggs A."/>
            <person name="Gujja S."/>
            <person name="Heiman D."/>
            <person name="Howarth C."/>
            <person name="Larson L."/>
            <person name="Lui A."/>
            <person name="MacDonald P.J.P."/>
            <person name="Mehta T."/>
            <person name="Montmayeur A."/>
            <person name="Murphy C."/>
            <person name="Neiman D."/>
            <person name="Pearson M."/>
            <person name="Priest M."/>
            <person name="Roberts A."/>
            <person name="Saif S."/>
            <person name="Shea T."/>
            <person name="Shenoy N."/>
            <person name="Sisk P."/>
            <person name="Stolte C."/>
            <person name="Sykes S."/>
            <person name="Yandava C."/>
            <person name="Wortman J."/>
            <person name="Nusbaum C."/>
            <person name="Birren B."/>
        </authorList>
    </citation>
    <scope>NUCLEOTIDE SEQUENCE</scope>
    <source>
        <strain evidence="1">ATCC 64411</strain>
    </source>
</reference>
<dbReference type="Proteomes" id="UP000011715">
    <property type="component" value="Unassembled WGS sequence"/>
</dbReference>
<evidence type="ECO:0000313" key="3">
    <source>
        <dbReference type="Proteomes" id="UP000011715"/>
    </source>
</evidence>
<sequence>MNLLELPDKIVHGIFVVDMASCKLPRTVRLRLVKKLFAELEFATVTDPETGPNDELLDSRHAVHGEAAVAGMAAREVLECHDNHQRRTSAKTPLEAAA</sequence>
<dbReference type="EnsemblFungi" id="MAPG_02334T0">
    <property type="protein sequence ID" value="MAPG_02334T0"/>
    <property type="gene ID" value="MAPG_02334"/>
</dbReference>
<accession>A0A0C4DR33</accession>
<dbReference type="EMBL" id="ADBL01000588">
    <property type="status" value="NOT_ANNOTATED_CDS"/>
    <property type="molecule type" value="Genomic_DNA"/>
</dbReference>